<dbReference type="GO" id="GO:0012505">
    <property type="term" value="C:endomembrane system"/>
    <property type="evidence" value="ECO:0007669"/>
    <property type="project" value="UniProtKB-SubCell"/>
</dbReference>
<proteinExistence type="predicted"/>
<dbReference type="Pfam" id="PF02163">
    <property type="entry name" value="Peptidase_M50"/>
    <property type="match status" value="1"/>
</dbReference>
<feature type="transmembrane region" description="Helical" evidence="5">
    <location>
        <begin position="62"/>
        <end position="87"/>
    </location>
</feature>
<dbReference type="Gene3D" id="2.30.42.10">
    <property type="match status" value="2"/>
</dbReference>
<keyword evidence="8" id="KW-1185">Reference proteome</keyword>
<dbReference type="KEGG" id="haad:MW046_05005"/>
<dbReference type="SMART" id="SM00228">
    <property type="entry name" value="PDZ"/>
    <property type="match status" value="1"/>
</dbReference>
<name>A0A8U0A3M6_9EURY</name>
<dbReference type="GeneID" id="71927382"/>
<accession>A0A8U0A3M6</accession>
<keyword evidence="3 5" id="KW-1133">Transmembrane helix</keyword>
<evidence type="ECO:0000256" key="5">
    <source>
        <dbReference type="SAM" id="Phobius"/>
    </source>
</evidence>
<dbReference type="Pfam" id="PF17820">
    <property type="entry name" value="PDZ_6"/>
    <property type="match status" value="1"/>
</dbReference>
<dbReference type="GO" id="GO:0016020">
    <property type="term" value="C:membrane"/>
    <property type="evidence" value="ECO:0007669"/>
    <property type="project" value="InterPro"/>
</dbReference>
<evidence type="ECO:0000256" key="1">
    <source>
        <dbReference type="ARBA" id="ARBA00004127"/>
    </source>
</evidence>
<feature type="domain" description="PDZ" evidence="6">
    <location>
        <begin position="197"/>
        <end position="248"/>
    </location>
</feature>
<feature type="transmembrane region" description="Helical" evidence="5">
    <location>
        <begin position="471"/>
        <end position="490"/>
    </location>
</feature>
<evidence type="ECO:0000313" key="7">
    <source>
        <dbReference type="EMBL" id="UPM43805.1"/>
    </source>
</evidence>
<feature type="transmembrane region" description="Helical" evidence="5">
    <location>
        <begin position="502"/>
        <end position="522"/>
    </location>
</feature>
<sequence length="593" mass="62989">MVDTLWLALGGLMLYWLLVTVAQQRGWLPEQVRAQGPITTIHTQYGKVLLDRLSRPKRFWRAWGNFGVGMSLVVIVGVFVSVIYSGIVAVSNPQPTAINEPQNVLVIPGVNDFLPLAVAPEIIFGLLVGLVVHEGGHGLFCRVGDIDIQSMGLALLAIIPIGAFVEPEEKSRLEADRGTQTRMFAAGVTNNIALSILGFVLLFGPVVGSIAVAPGAPVGDIVDGSPAANAGIDRGDRITAINNQSVANESDLDQTLTEIEAQQVSVTVEDSNGSETTTQVERELFLTHTAPGVVDANMTTGENGTPPHIQTVNGSQVSTRAEFYETIETNPVTTVTTDNGSFELIAGASVGRINDDSPLADDVPDGASVVITEVDGERIVTPTDLQRSLSDTSPGESVTVTAYVNDTERQYNTTLTDGPEDHGYLGVSLHRGTGGIVVDDFGVFGYPAEQFLGMLGGGTGFSIRGFLSQSISVLFLPLAGAVGLTSYNFAGFVDPITNFYTISGPFGFLGEGVFLLANLLFWTGWININLGFFNCVPAYPLDGGHILRTSTEAIVSRLPIKNGRIITRTITTFVGLSMGAGLILMVFGPQLFN</sequence>
<dbReference type="InterPro" id="IPR001193">
    <property type="entry name" value="MBTPS2"/>
</dbReference>
<reference evidence="7" key="1">
    <citation type="submission" date="2022-04" db="EMBL/GenBank/DDBJ databases">
        <title>Halocatena sp. nov., isolated from a salt lake.</title>
        <authorList>
            <person name="Cui H.-L."/>
        </authorList>
    </citation>
    <scope>NUCLEOTIDE SEQUENCE</scope>
    <source>
        <strain evidence="7">AD-1</strain>
    </source>
</reference>
<dbReference type="SUPFAM" id="SSF50156">
    <property type="entry name" value="PDZ domain-like"/>
    <property type="match status" value="2"/>
</dbReference>
<feature type="transmembrane region" description="Helical" evidence="5">
    <location>
        <begin position="183"/>
        <end position="203"/>
    </location>
</feature>
<gene>
    <name evidence="7" type="ORF">MW046_05005</name>
</gene>
<feature type="transmembrane region" description="Helical" evidence="5">
    <location>
        <begin position="565"/>
        <end position="587"/>
    </location>
</feature>
<dbReference type="EMBL" id="CP096019">
    <property type="protein sequence ID" value="UPM43805.1"/>
    <property type="molecule type" value="Genomic_DNA"/>
</dbReference>
<protein>
    <submittedName>
        <fullName evidence="7">Site-2 protease family protein</fullName>
    </submittedName>
</protein>
<evidence type="ECO:0000259" key="6">
    <source>
        <dbReference type="PROSITE" id="PS50106"/>
    </source>
</evidence>
<dbReference type="InterPro" id="IPR041489">
    <property type="entry name" value="PDZ_6"/>
</dbReference>
<comment type="subcellular location">
    <subcellularLocation>
        <location evidence="1">Endomembrane system</location>
        <topology evidence="1">Multi-pass membrane protein</topology>
    </subcellularLocation>
</comment>
<dbReference type="GO" id="GO:0004222">
    <property type="term" value="F:metalloendopeptidase activity"/>
    <property type="evidence" value="ECO:0007669"/>
    <property type="project" value="InterPro"/>
</dbReference>
<dbReference type="InterPro" id="IPR008915">
    <property type="entry name" value="Peptidase_M50"/>
</dbReference>
<dbReference type="PANTHER" id="PTHR13325">
    <property type="entry name" value="PROTEASE M50 MEMBRANE-BOUND TRANSCRIPTION FACTOR SITE 2 PROTEASE"/>
    <property type="match status" value="1"/>
</dbReference>
<keyword evidence="7" id="KW-0645">Protease</keyword>
<keyword evidence="2 5" id="KW-0812">Transmembrane</keyword>
<dbReference type="InterPro" id="IPR036034">
    <property type="entry name" value="PDZ_sf"/>
</dbReference>
<dbReference type="CDD" id="cd06159">
    <property type="entry name" value="S2P-M50_PDZ_Arch"/>
    <property type="match status" value="1"/>
</dbReference>
<dbReference type="GO" id="GO:0031293">
    <property type="term" value="P:membrane protein intracellular domain proteolysis"/>
    <property type="evidence" value="ECO:0007669"/>
    <property type="project" value="TreeGrafter"/>
</dbReference>
<dbReference type="PROSITE" id="PS50106">
    <property type="entry name" value="PDZ"/>
    <property type="match status" value="1"/>
</dbReference>
<evidence type="ECO:0000256" key="3">
    <source>
        <dbReference type="ARBA" id="ARBA00022989"/>
    </source>
</evidence>
<dbReference type="GO" id="GO:0005737">
    <property type="term" value="C:cytoplasm"/>
    <property type="evidence" value="ECO:0007669"/>
    <property type="project" value="TreeGrafter"/>
</dbReference>
<keyword evidence="4 5" id="KW-0472">Membrane</keyword>
<dbReference type="Proteomes" id="UP000831768">
    <property type="component" value="Chromosome"/>
</dbReference>
<dbReference type="PANTHER" id="PTHR13325:SF3">
    <property type="entry name" value="MEMBRANE-BOUND TRANSCRIPTION FACTOR SITE-2 PROTEASE"/>
    <property type="match status" value="1"/>
</dbReference>
<keyword evidence="7" id="KW-0378">Hydrolase</keyword>
<dbReference type="InterPro" id="IPR001478">
    <property type="entry name" value="PDZ"/>
</dbReference>
<dbReference type="AlphaFoldDB" id="A0A8U0A3M6"/>
<evidence type="ECO:0000256" key="4">
    <source>
        <dbReference type="ARBA" id="ARBA00023136"/>
    </source>
</evidence>
<evidence type="ECO:0000313" key="8">
    <source>
        <dbReference type="Proteomes" id="UP000831768"/>
    </source>
</evidence>
<feature type="transmembrane region" description="Helical" evidence="5">
    <location>
        <begin position="6"/>
        <end position="23"/>
    </location>
</feature>
<feature type="transmembrane region" description="Helical" evidence="5">
    <location>
        <begin position="113"/>
        <end position="132"/>
    </location>
</feature>
<evidence type="ECO:0000256" key="2">
    <source>
        <dbReference type="ARBA" id="ARBA00022692"/>
    </source>
</evidence>
<organism evidence="7 8">
    <name type="scientific">Halocatena salina</name>
    <dbReference type="NCBI Taxonomy" id="2934340"/>
    <lineage>
        <taxon>Archaea</taxon>
        <taxon>Methanobacteriati</taxon>
        <taxon>Methanobacteriota</taxon>
        <taxon>Stenosarchaea group</taxon>
        <taxon>Halobacteria</taxon>
        <taxon>Halobacteriales</taxon>
        <taxon>Natronomonadaceae</taxon>
        <taxon>Halocatena</taxon>
    </lineage>
</organism>
<dbReference type="RefSeq" id="WP_247994464.1">
    <property type="nucleotide sequence ID" value="NZ_CP096019.1"/>
</dbReference>